<evidence type="ECO:0000256" key="6">
    <source>
        <dbReference type="ARBA" id="ARBA00032930"/>
    </source>
</evidence>
<dbReference type="GO" id="GO:0042276">
    <property type="term" value="P:error-prone translesion synthesis"/>
    <property type="evidence" value="ECO:0007669"/>
    <property type="project" value="TreeGrafter"/>
</dbReference>
<dbReference type="PIRSF" id="PIRSF000799">
    <property type="entry name" value="DNA_pol_eps_2"/>
    <property type="match status" value="1"/>
</dbReference>
<dbReference type="InterPro" id="IPR007185">
    <property type="entry name" value="DNA_pol_a/d/e_bsu"/>
</dbReference>
<keyword evidence="4" id="KW-0238">DNA-binding</keyword>
<sequence>MVSQLLPVEEAEYDEWLEKLIEQIQKQSLVSSVLEKQHIELAIQDCIRSGLNETETILNVISAFEVPRFEYNSVRKKFLKVNTGSDHAETPHLFDIPSIKGSLFRERYAILHQRTQRHELFTPAIPGMNSDDAGHKFKLQPIEFLLSSSGKVTEAVVLGLLTQLREGRYYLEDPTGILQLDLSEAISFTVYHTGLHTENCFVLAEGCYEDKVFHVSGVGFPPPEPSDTSRAYFGNVNTFGGPSKVSLKTSAELLRYEHENDDAVLVFLADVWLDSIKVMEKLRVLFAGYADYPPVAFVFMGNFLSSQKGSSHAAILKTRFKALGDLIAQFSELTEKSKFIFVPGPSDPASPNILPRMPLPKVITEEFQRKIPSSIFTSNPCRIQYCTQEIVIIREDLVTKMCRNTIHFPTSGEIPEHFAKTILCQAHLAPLPLSVCPVYWSFDRALHLYPLPDLVVTADQSNAFMTTYMGCQVMNP</sequence>
<keyword evidence="3" id="KW-0235">DNA replication</keyword>
<dbReference type="FunCoup" id="A0A6L2PIV4">
    <property type="interactions" value="723"/>
</dbReference>
<evidence type="ECO:0000256" key="2">
    <source>
        <dbReference type="ARBA" id="ARBA00009560"/>
    </source>
</evidence>
<evidence type="ECO:0000256" key="5">
    <source>
        <dbReference type="ARBA" id="ARBA00023242"/>
    </source>
</evidence>
<keyword evidence="10" id="KW-1185">Reference proteome</keyword>
<evidence type="ECO:0000256" key="4">
    <source>
        <dbReference type="ARBA" id="ARBA00023125"/>
    </source>
</evidence>
<dbReference type="AlphaFoldDB" id="A0A6L2PIV4"/>
<organism evidence="9 10">
    <name type="scientific">Coptotermes formosanus</name>
    <name type="common">Formosan subterranean termite</name>
    <dbReference type="NCBI Taxonomy" id="36987"/>
    <lineage>
        <taxon>Eukaryota</taxon>
        <taxon>Metazoa</taxon>
        <taxon>Ecdysozoa</taxon>
        <taxon>Arthropoda</taxon>
        <taxon>Hexapoda</taxon>
        <taxon>Insecta</taxon>
        <taxon>Pterygota</taxon>
        <taxon>Neoptera</taxon>
        <taxon>Polyneoptera</taxon>
        <taxon>Dictyoptera</taxon>
        <taxon>Blattodea</taxon>
        <taxon>Blattoidea</taxon>
        <taxon>Termitoidae</taxon>
        <taxon>Rhinotermitidae</taxon>
        <taxon>Coptotermes</taxon>
    </lineage>
</organism>
<gene>
    <name evidence="9" type="ORF">Cfor_00693</name>
</gene>
<dbReference type="InterPro" id="IPR016266">
    <property type="entry name" value="POLE2"/>
</dbReference>
<dbReference type="PANTHER" id="PTHR12708">
    <property type="entry name" value="DNA POLYMERASE EPSILON SUBUNIT B"/>
    <property type="match status" value="1"/>
</dbReference>
<feature type="non-terminal residue" evidence="9">
    <location>
        <position position="476"/>
    </location>
</feature>
<dbReference type="Pfam" id="PF12213">
    <property type="entry name" value="Dpoe2NT"/>
    <property type="match status" value="1"/>
</dbReference>
<evidence type="ECO:0000313" key="9">
    <source>
        <dbReference type="EMBL" id="GFG31082.1"/>
    </source>
</evidence>
<dbReference type="Proteomes" id="UP000502823">
    <property type="component" value="Unassembled WGS sequence"/>
</dbReference>
<dbReference type="InParanoid" id="A0A6L2PIV4"/>
<evidence type="ECO:0000259" key="7">
    <source>
        <dbReference type="Pfam" id="PF04042"/>
    </source>
</evidence>
<dbReference type="OrthoDB" id="10254730at2759"/>
<accession>A0A6L2PIV4</accession>
<name>A0A6L2PIV4_COPFO</name>
<protein>
    <recommendedName>
        <fullName evidence="6">DNA polymerase II subunit 2</fullName>
    </recommendedName>
</protein>
<comment type="caution">
    <text evidence="9">The sequence shown here is derived from an EMBL/GenBank/DDBJ whole genome shotgun (WGS) entry which is preliminary data.</text>
</comment>
<proteinExistence type="inferred from homology"/>
<dbReference type="GO" id="GO:0003677">
    <property type="term" value="F:DNA binding"/>
    <property type="evidence" value="ECO:0007669"/>
    <property type="project" value="UniProtKB-KW"/>
</dbReference>
<dbReference type="Pfam" id="PF04042">
    <property type="entry name" value="DNA_pol_E_B"/>
    <property type="match status" value="1"/>
</dbReference>
<feature type="domain" description="DNA polymerase epsilon subunit B N-terminal" evidence="8">
    <location>
        <begin position="2"/>
        <end position="46"/>
    </location>
</feature>
<evidence type="ECO:0000256" key="1">
    <source>
        <dbReference type="ARBA" id="ARBA00004123"/>
    </source>
</evidence>
<dbReference type="PANTHER" id="PTHR12708:SF0">
    <property type="entry name" value="DNA POLYMERASE EPSILON SUBUNIT 2"/>
    <property type="match status" value="1"/>
</dbReference>
<evidence type="ECO:0000256" key="3">
    <source>
        <dbReference type="ARBA" id="ARBA00022705"/>
    </source>
</evidence>
<dbReference type="InterPro" id="IPR024639">
    <property type="entry name" value="DNA_pol_e_bsu_N"/>
</dbReference>
<dbReference type="EMBL" id="BLKM01007598">
    <property type="protein sequence ID" value="GFG31082.1"/>
    <property type="molecule type" value="Genomic_DNA"/>
</dbReference>
<reference evidence="10" key="1">
    <citation type="submission" date="2020-01" db="EMBL/GenBank/DDBJ databases">
        <title>Draft genome sequence of the Termite Coptotermes fromosanus.</title>
        <authorList>
            <person name="Itakura S."/>
            <person name="Yosikawa Y."/>
            <person name="Umezawa K."/>
        </authorList>
    </citation>
    <scope>NUCLEOTIDE SEQUENCE [LARGE SCALE GENOMIC DNA]</scope>
</reference>
<evidence type="ECO:0000313" key="10">
    <source>
        <dbReference type="Proteomes" id="UP000502823"/>
    </source>
</evidence>
<keyword evidence="5" id="KW-0539">Nucleus</keyword>
<comment type="similarity">
    <text evidence="2">Belongs to the DNA polymerase epsilon subunit B family.</text>
</comment>
<feature type="domain" description="DNA polymerase alpha/delta/epsilon subunit B" evidence="7">
    <location>
        <begin position="265"/>
        <end position="465"/>
    </location>
</feature>
<dbReference type="GO" id="GO:0008622">
    <property type="term" value="C:epsilon DNA polymerase complex"/>
    <property type="evidence" value="ECO:0007669"/>
    <property type="project" value="InterPro"/>
</dbReference>
<dbReference type="GO" id="GO:0006261">
    <property type="term" value="P:DNA-templated DNA replication"/>
    <property type="evidence" value="ECO:0007669"/>
    <property type="project" value="InterPro"/>
</dbReference>
<dbReference type="Gene3D" id="1.10.8.60">
    <property type="match status" value="1"/>
</dbReference>
<evidence type="ECO:0000259" key="8">
    <source>
        <dbReference type="Pfam" id="PF12213"/>
    </source>
</evidence>
<dbReference type="Gene3D" id="3.60.21.50">
    <property type="match status" value="1"/>
</dbReference>
<comment type="subcellular location">
    <subcellularLocation>
        <location evidence="1">Nucleus</location>
    </subcellularLocation>
</comment>